<proteinExistence type="predicted"/>
<keyword evidence="3" id="KW-1185">Reference proteome</keyword>
<name>A0A1M5PBG3_9GAMM</name>
<dbReference type="EMBL" id="FQWZ01000004">
    <property type="protein sequence ID" value="SHG99027.1"/>
    <property type="molecule type" value="Genomic_DNA"/>
</dbReference>
<dbReference type="SUPFAM" id="SSF56935">
    <property type="entry name" value="Porins"/>
    <property type="match status" value="1"/>
</dbReference>
<evidence type="ECO:0008006" key="4">
    <source>
        <dbReference type="Google" id="ProtNLM"/>
    </source>
</evidence>
<protein>
    <recommendedName>
        <fullName evidence="4">Exopolysaccharide biosynthesis operon protein EpsL</fullName>
    </recommendedName>
</protein>
<dbReference type="Proteomes" id="UP000199758">
    <property type="component" value="Unassembled WGS sequence"/>
</dbReference>
<feature type="signal peptide" evidence="1">
    <location>
        <begin position="1"/>
        <end position="35"/>
    </location>
</feature>
<gene>
    <name evidence="2" type="ORF">SAMN04488068_2136</name>
</gene>
<reference evidence="2 3" key="1">
    <citation type="submission" date="2016-11" db="EMBL/GenBank/DDBJ databases">
        <authorList>
            <person name="Jaros S."/>
            <person name="Januszkiewicz K."/>
            <person name="Wedrychowicz H."/>
        </authorList>
    </citation>
    <scope>NUCLEOTIDE SEQUENCE [LARGE SCALE GENOMIC DNA]</scope>
    <source>
        <strain evidence="2 3">CGMCC 1.7049</strain>
    </source>
</reference>
<evidence type="ECO:0000313" key="3">
    <source>
        <dbReference type="Proteomes" id="UP000199758"/>
    </source>
</evidence>
<organism evidence="2 3">
    <name type="scientific">Hydrocarboniphaga daqingensis</name>
    <dbReference type="NCBI Taxonomy" id="490188"/>
    <lineage>
        <taxon>Bacteria</taxon>
        <taxon>Pseudomonadati</taxon>
        <taxon>Pseudomonadota</taxon>
        <taxon>Gammaproteobacteria</taxon>
        <taxon>Nevskiales</taxon>
        <taxon>Nevskiaceae</taxon>
        <taxon>Hydrocarboniphaga</taxon>
    </lineage>
</organism>
<evidence type="ECO:0000256" key="1">
    <source>
        <dbReference type="SAM" id="SignalP"/>
    </source>
</evidence>
<sequence>MCTRRGVAATCHRVFPALSAAVLATMVAAPCAAQAERTLVPYGAVGIEYQSNVFYLDSAQRAQTLTGSTQRDDIVVRERVGVDLRRRIGRQRLHSTIEGRRYDFMQFHQLDHDELLVALGMDWQLQHLFDGALDYRQERRIASFADRNSTALSIERERIGDARIGVSITPRWRLESTLRRRELRSPLPGFPELSLTETTLSPALRYEITELMKASLVPELQTGRFDGIPESQRFEQRGLGLRLDRAVGSVTRADAQLGYTQRKQKGDAATTVSGVTGALGLHRELTAKTTIDLALYRRVASYVGDASTTREIGGSAAVKWQATPKSALSLRYERTRGRLQQADVFAEGGGRRDNNTIASTQLSYQPLPWMVVALDGGYRQRDSTRSIDRFDGYIAAFEVQLRFD</sequence>
<feature type="chain" id="PRO_5013291058" description="Exopolysaccharide biosynthesis operon protein EpsL" evidence="1">
    <location>
        <begin position="36"/>
        <end position="404"/>
    </location>
</feature>
<keyword evidence="1" id="KW-0732">Signal</keyword>
<dbReference type="STRING" id="490188.SAMN04488068_2136"/>
<evidence type="ECO:0000313" key="2">
    <source>
        <dbReference type="EMBL" id="SHG99027.1"/>
    </source>
</evidence>
<dbReference type="AlphaFoldDB" id="A0A1M5PBG3"/>
<accession>A0A1M5PBG3</accession>